<dbReference type="GO" id="GO:0005739">
    <property type="term" value="C:mitochondrion"/>
    <property type="evidence" value="ECO:0007669"/>
    <property type="project" value="TreeGrafter"/>
</dbReference>
<dbReference type="SUPFAM" id="SSF52402">
    <property type="entry name" value="Adenine nucleotide alpha hydrolases-like"/>
    <property type="match status" value="1"/>
</dbReference>
<dbReference type="PANTHER" id="PTHR11933">
    <property type="entry name" value="TRNA 5-METHYLAMINOMETHYL-2-THIOURIDYLATE -METHYLTRANSFERASE"/>
    <property type="match status" value="1"/>
</dbReference>
<dbReference type="STRING" id="27835.A0A0N4YPU6"/>
<reference evidence="1 2" key="2">
    <citation type="submission" date="2018-11" db="EMBL/GenBank/DDBJ databases">
        <authorList>
            <consortium name="Pathogen Informatics"/>
        </authorList>
    </citation>
    <scope>NUCLEOTIDE SEQUENCE [LARGE SCALE GENOMIC DNA]</scope>
</reference>
<dbReference type="InterPro" id="IPR014729">
    <property type="entry name" value="Rossmann-like_a/b/a_fold"/>
</dbReference>
<keyword evidence="2" id="KW-1185">Reference proteome</keyword>
<dbReference type="PANTHER" id="PTHR11933:SF5">
    <property type="entry name" value="MITOCHONDRIAL TRNA-SPECIFIC 2-THIOURIDYLASE 1"/>
    <property type="match status" value="1"/>
</dbReference>
<evidence type="ECO:0000313" key="3">
    <source>
        <dbReference type="WBParaSite" id="NBR_0001926701-mRNA-1"/>
    </source>
</evidence>
<name>A0A0N4YPU6_NIPBR</name>
<dbReference type="GO" id="GO:0002143">
    <property type="term" value="P:tRNA wobble position uridine thiolation"/>
    <property type="evidence" value="ECO:0007669"/>
    <property type="project" value="TreeGrafter"/>
</dbReference>
<dbReference type="Pfam" id="PF03054">
    <property type="entry name" value="tRNA_Me_trans"/>
    <property type="match status" value="1"/>
</dbReference>
<protein>
    <submittedName>
        <fullName evidence="3">tRNA_Me_trans_C domain-containing protein</fullName>
    </submittedName>
</protein>
<gene>
    <name evidence="1" type="ORF">NBR_LOCUS19268</name>
</gene>
<evidence type="ECO:0000313" key="2">
    <source>
        <dbReference type="Proteomes" id="UP000271162"/>
    </source>
</evidence>
<evidence type="ECO:0000313" key="1">
    <source>
        <dbReference type="EMBL" id="VDL82997.1"/>
    </source>
</evidence>
<reference evidence="3" key="1">
    <citation type="submission" date="2017-02" db="UniProtKB">
        <authorList>
            <consortium name="WormBaseParasite"/>
        </authorList>
    </citation>
    <scope>IDENTIFICATION</scope>
</reference>
<dbReference type="AlphaFoldDB" id="A0A0N4YPU6"/>
<organism evidence="3">
    <name type="scientific">Nippostrongylus brasiliensis</name>
    <name type="common">Rat hookworm</name>
    <dbReference type="NCBI Taxonomy" id="27835"/>
    <lineage>
        <taxon>Eukaryota</taxon>
        <taxon>Metazoa</taxon>
        <taxon>Ecdysozoa</taxon>
        <taxon>Nematoda</taxon>
        <taxon>Chromadorea</taxon>
        <taxon>Rhabditida</taxon>
        <taxon>Rhabditina</taxon>
        <taxon>Rhabditomorpha</taxon>
        <taxon>Strongyloidea</taxon>
        <taxon>Heligmosomidae</taxon>
        <taxon>Nippostrongylus</taxon>
    </lineage>
</organism>
<dbReference type="Proteomes" id="UP000271162">
    <property type="component" value="Unassembled WGS sequence"/>
</dbReference>
<dbReference type="Gene3D" id="3.40.50.620">
    <property type="entry name" value="HUPs"/>
    <property type="match status" value="1"/>
</dbReference>
<accession>A0A0N4YPU6</accession>
<proteinExistence type="predicted"/>
<dbReference type="OMA" id="CTHDIIS"/>
<sequence length="213" mass="24114">MSRLRVAVAMSGGVDSAVSALLLKRRGYDVFGVYMINWDHAEEGTSTCPRTKDEADARSACEKLRIPFVSVNFVKEYWNDVFVNMLENYRHGRTVVPDIACNRHIKFERFRNYAVEKHGAQFIATGHYVSTSLGDFQENRLRPDRDHVTVECRIQRTHPPIACSLKRSGESLLLVKPVLPLRAVANGQMCVFYDGRECLGGGEVQKIISTLDY</sequence>
<dbReference type="EMBL" id="UYSL01024035">
    <property type="protein sequence ID" value="VDL82997.1"/>
    <property type="molecule type" value="Genomic_DNA"/>
</dbReference>
<dbReference type="WBParaSite" id="NBR_0001926701-mRNA-1">
    <property type="protein sequence ID" value="NBR_0001926701-mRNA-1"/>
    <property type="gene ID" value="NBR_0001926701"/>
</dbReference>